<feature type="signal peptide" evidence="1">
    <location>
        <begin position="1"/>
        <end position="18"/>
    </location>
</feature>
<evidence type="ECO:0000256" key="1">
    <source>
        <dbReference type="SAM" id="SignalP"/>
    </source>
</evidence>
<evidence type="ECO:0000259" key="2">
    <source>
        <dbReference type="PROSITE" id="PS50041"/>
    </source>
</evidence>
<dbReference type="InterPro" id="IPR016186">
    <property type="entry name" value="C-type_lectin-like/link_sf"/>
</dbReference>
<dbReference type="OrthoDB" id="7357196at2759"/>
<dbReference type="AlphaFoldDB" id="A0A6P8Z4H8"/>
<evidence type="ECO:0000313" key="3">
    <source>
        <dbReference type="Proteomes" id="UP000515160"/>
    </source>
</evidence>
<dbReference type="SMART" id="SM00034">
    <property type="entry name" value="CLECT"/>
    <property type="match status" value="1"/>
</dbReference>
<dbReference type="CDD" id="cd00037">
    <property type="entry name" value="CLECT"/>
    <property type="match status" value="1"/>
</dbReference>
<proteinExistence type="predicted"/>
<dbReference type="GeneID" id="117572678"/>
<dbReference type="InterPro" id="IPR001304">
    <property type="entry name" value="C-type_lectin-like"/>
</dbReference>
<reference evidence="4" key="1">
    <citation type="submission" date="2025-08" db="UniProtKB">
        <authorList>
            <consortium name="RefSeq"/>
        </authorList>
    </citation>
    <scope>IDENTIFICATION</scope>
    <source>
        <strain evidence="4">15112-1751.03</strain>
        <tissue evidence="4">Whole Adult</tissue>
    </source>
</reference>
<dbReference type="Gene3D" id="3.10.100.10">
    <property type="entry name" value="Mannose-Binding Protein A, subunit A"/>
    <property type="match status" value="1"/>
</dbReference>
<feature type="chain" id="PRO_5028430190" evidence="1">
    <location>
        <begin position="19"/>
        <end position="171"/>
    </location>
</feature>
<dbReference type="RefSeq" id="XP_034111602.1">
    <property type="nucleotide sequence ID" value="XM_034255711.2"/>
</dbReference>
<name>A0A6P8Z4H8_DROAB</name>
<dbReference type="SUPFAM" id="SSF56436">
    <property type="entry name" value="C-type lectin-like"/>
    <property type="match status" value="1"/>
</dbReference>
<evidence type="ECO:0000313" key="4">
    <source>
        <dbReference type="RefSeq" id="XP_034111602.1"/>
    </source>
</evidence>
<sequence>MKFIALGVLYLLSAVAWALEPFEYVDEEFDIFGASNDSDPLSISNPFLYLKSPYVLSITKKLNWFEATAACAAREFTLVSIETLTKQQTLYRTIAGSGIQNQMNEPVWTSGSNLANGAVWSWYSTGKPFTYRNFQNQYVESDYRCMAYNAINGRWTPEFCSSKRYFICECL</sequence>
<protein>
    <submittedName>
        <fullName evidence="4">Snaclec bothroinsularin subunit beta-like</fullName>
    </submittedName>
</protein>
<dbReference type="InterPro" id="IPR016187">
    <property type="entry name" value="CTDL_fold"/>
</dbReference>
<accession>A0A6P8Z4H8</accession>
<gene>
    <name evidence="4" type="primary">LOC117572678</name>
</gene>
<keyword evidence="3" id="KW-1185">Reference proteome</keyword>
<dbReference type="PROSITE" id="PS50041">
    <property type="entry name" value="C_TYPE_LECTIN_2"/>
    <property type="match status" value="1"/>
</dbReference>
<feature type="domain" description="C-type lectin" evidence="2">
    <location>
        <begin position="49"/>
        <end position="169"/>
    </location>
</feature>
<organism evidence="3 4">
    <name type="scientific">Drosophila albomicans</name>
    <name type="common">Fruit fly</name>
    <dbReference type="NCBI Taxonomy" id="7291"/>
    <lineage>
        <taxon>Eukaryota</taxon>
        <taxon>Metazoa</taxon>
        <taxon>Ecdysozoa</taxon>
        <taxon>Arthropoda</taxon>
        <taxon>Hexapoda</taxon>
        <taxon>Insecta</taxon>
        <taxon>Pterygota</taxon>
        <taxon>Neoptera</taxon>
        <taxon>Endopterygota</taxon>
        <taxon>Diptera</taxon>
        <taxon>Brachycera</taxon>
        <taxon>Muscomorpha</taxon>
        <taxon>Ephydroidea</taxon>
        <taxon>Drosophilidae</taxon>
        <taxon>Drosophila</taxon>
    </lineage>
</organism>
<keyword evidence="1" id="KW-0732">Signal</keyword>
<dbReference type="Proteomes" id="UP000515160">
    <property type="component" value="Chromosome 3"/>
</dbReference>
<dbReference type="Pfam" id="PF00059">
    <property type="entry name" value="Lectin_C"/>
    <property type="match status" value="1"/>
</dbReference>